<protein>
    <submittedName>
        <fullName evidence="1">Uncharacterized protein</fullName>
    </submittedName>
</protein>
<gene>
    <name evidence="1" type="ORF">SVUK_LOCUS15050</name>
</gene>
<keyword evidence="2" id="KW-1185">Reference proteome</keyword>
<evidence type="ECO:0000313" key="2">
    <source>
        <dbReference type="Proteomes" id="UP000270094"/>
    </source>
</evidence>
<sequence>MMSLLLNVVTGSEERLNVCVCVCTREELQGGKLSVGGSAIDALRNDVSGFAPDEVLMHYSRRRTDSTFQS</sequence>
<evidence type="ECO:0000313" key="1">
    <source>
        <dbReference type="EMBL" id="VDM80052.1"/>
    </source>
</evidence>
<accession>A0A3P7LLP5</accession>
<organism evidence="1 2">
    <name type="scientific">Strongylus vulgaris</name>
    <name type="common">Blood worm</name>
    <dbReference type="NCBI Taxonomy" id="40348"/>
    <lineage>
        <taxon>Eukaryota</taxon>
        <taxon>Metazoa</taxon>
        <taxon>Ecdysozoa</taxon>
        <taxon>Nematoda</taxon>
        <taxon>Chromadorea</taxon>
        <taxon>Rhabditida</taxon>
        <taxon>Rhabditina</taxon>
        <taxon>Rhabditomorpha</taxon>
        <taxon>Strongyloidea</taxon>
        <taxon>Strongylidae</taxon>
        <taxon>Strongylus</taxon>
    </lineage>
</organism>
<proteinExistence type="predicted"/>
<reference evidence="1 2" key="1">
    <citation type="submission" date="2018-11" db="EMBL/GenBank/DDBJ databases">
        <authorList>
            <consortium name="Pathogen Informatics"/>
        </authorList>
    </citation>
    <scope>NUCLEOTIDE SEQUENCE [LARGE SCALE GENOMIC DNA]</scope>
</reference>
<name>A0A3P7LLP5_STRVU</name>
<dbReference type="EMBL" id="UYYB01107224">
    <property type="protein sequence ID" value="VDM80052.1"/>
    <property type="molecule type" value="Genomic_DNA"/>
</dbReference>
<dbReference type="Proteomes" id="UP000270094">
    <property type="component" value="Unassembled WGS sequence"/>
</dbReference>
<dbReference type="AlphaFoldDB" id="A0A3P7LLP5"/>